<dbReference type="InterPro" id="IPR038330">
    <property type="entry name" value="TspO/MBR-related_sf"/>
</dbReference>
<name>A0A433WMV9_9BACT</name>
<evidence type="ECO:0000313" key="2">
    <source>
        <dbReference type="Proteomes" id="UP000281028"/>
    </source>
</evidence>
<gene>
    <name evidence="1" type="ORF">ECE50_007145</name>
</gene>
<proteinExistence type="predicted"/>
<reference evidence="1" key="1">
    <citation type="submission" date="2020-05" db="EMBL/GenBank/DDBJ databases">
        <title>Chitinophaga laudate sp. nov., isolated from a tropical peat swamp.</title>
        <authorList>
            <person name="Goh C.B.S."/>
            <person name="Lee M.S."/>
            <person name="Parimannan S."/>
            <person name="Pasbakhsh P."/>
            <person name="Yule C.M."/>
            <person name="Rajandas H."/>
            <person name="Loke S."/>
            <person name="Croft L."/>
            <person name="Tan J.B.L."/>
        </authorList>
    </citation>
    <scope>NUCLEOTIDE SEQUENCE</scope>
    <source>
        <strain evidence="1">Mgbs1</strain>
    </source>
</reference>
<organism evidence="1 2">
    <name type="scientific">Chitinophaga solisilvae</name>
    <dbReference type="NCBI Taxonomy" id="1233460"/>
    <lineage>
        <taxon>Bacteria</taxon>
        <taxon>Pseudomonadati</taxon>
        <taxon>Bacteroidota</taxon>
        <taxon>Chitinophagia</taxon>
        <taxon>Chitinophagales</taxon>
        <taxon>Chitinophagaceae</taxon>
        <taxon>Chitinophaga</taxon>
    </lineage>
</organism>
<protein>
    <submittedName>
        <fullName evidence="1">Uncharacterized protein</fullName>
    </submittedName>
</protein>
<dbReference type="AlphaFoldDB" id="A0A433WMV9"/>
<dbReference type="Gene3D" id="1.20.1260.100">
    <property type="entry name" value="TspO/MBR protein"/>
    <property type="match status" value="1"/>
</dbReference>
<keyword evidence="2" id="KW-1185">Reference proteome</keyword>
<dbReference type="PANTHER" id="PTHR33802">
    <property type="entry name" value="SI:CH211-161H7.5-RELATED"/>
    <property type="match status" value="1"/>
</dbReference>
<sequence length="267" mass="30089">MVSHETLHYRNKSVFNAIAFLVMIAVNALAILLPINGRTTGEIAGKYPNLFAPAAITFSIWSLIYLSLLGYIIYQLWLAFSNRHPVVLARLMDQMKEWFLITAVANSLWLFAWHYELIPVTVGIMLILLASLWMIHLNFGIAQPGATRDEKLFIYLPFSLYLGWISIAAIANIAVLIVYAGIGGNTQTQVWWTILLIAAGTFISIMMVWFRNNIVHALVAVWAFYGILIRQRETGILAHQPVIHACVIAIGIIAVAISWHLYRKPRS</sequence>
<dbReference type="PANTHER" id="PTHR33802:SF1">
    <property type="entry name" value="XK-RELATED PROTEIN"/>
    <property type="match status" value="1"/>
</dbReference>
<evidence type="ECO:0000313" key="1">
    <source>
        <dbReference type="EMBL" id="NSL86599.1"/>
    </source>
</evidence>
<dbReference type="OrthoDB" id="5189031at2"/>
<accession>A0A433WMV9</accession>
<comment type="caution">
    <text evidence="1">The sequence shown here is derived from an EMBL/GenBank/DDBJ whole genome shotgun (WGS) entry which is preliminary data.</text>
</comment>
<dbReference type="Proteomes" id="UP000281028">
    <property type="component" value="Unassembled WGS sequence"/>
</dbReference>
<dbReference type="EMBL" id="RIAR02000001">
    <property type="protein sequence ID" value="NSL86599.1"/>
    <property type="molecule type" value="Genomic_DNA"/>
</dbReference>